<reference evidence="1" key="2">
    <citation type="submission" date="2021-02" db="EMBL/GenBank/DDBJ databases">
        <authorList>
            <person name="Kimball J.A."/>
            <person name="Haas M.W."/>
            <person name="Macchietto M."/>
            <person name="Kono T."/>
            <person name="Duquette J."/>
            <person name="Shao M."/>
        </authorList>
    </citation>
    <scope>NUCLEOTIDE SEQUENCE</scope>
    <source>
        <tissue evidence="1">Fresh leaf tissue</tissue>
    </source>
</reference>
<evidence type="ECO:0000313" key="2">
    <source>
        <dbReference type="Proteomes" id="UP000729402"/>
    </source>
</evidence>
<sequence>MGSTMSVSRSYHHGVAHPQHSLQREVLKIAKATCGMCHLPVALNERVYRCVSSECKNFLLHDACFRLPKSIKHFTGRRLKLTNNDNGAGGVLGGYDGDPCSICRRSMAGVSCVYKSTNNHGGCLRVHPRCGALPQSVSTKHEHPVELRESTASNSRKCVNCGRRSGAGSGWGQDHQPQAWSYECSVNKQACHGVELCLKCALGNKPKCLSIDDDDDPVDIDIDDDVDDIFDDAVENCSTASYFVGRAVKQFILGLGLTAGLIKPAARCAPSSSWGCS</sequence>
<dbReference type="PANTHER" id="PTHR47841">
    <property type="entry name" value="DIACYLGLYCEROL KINASE THETA-LIKE-RELATED"/>
    <property type="match status" value="1"/>
</dbReference>
<evidence type="ECO:0008006" key="3">
    <source>
        <dbReference type="Google" id="ProtNLM"/>
    </source>
</evidence>
<organism evidence="1 2">
    <name type="scientific">Zizania palustris</name>
    <name type="common">Northern wild rice</name>
    <dbReference type="NCBI Taxonomy" id="103762"/>
    <lineage>
        <taxon>Eukaryota</taxon>
        <taxon>Viridiplantae</taxon>
        <taxon>Streptophyta</taxon>
        <taxon>Embryophyta</taxon>
        <taxon>Tracheophyta</taxon>
        <taxon>Spermatophyta</taxon>
        <taxon>Magnoliopsida</taxon>
        <taxon>Liliopsida</taxon>
        <taxon>Poales</taxon>
        <taxon>Poaceae</taxon>
        <taxon>BOP clade</taxon>
        <taxon>Oryzoideae</taxon>
        <taxon>Oryzeae</taxon>
        <taxon>Zizaniinae</taxon>
        <taxon>Zizania</taxon>
    </lineage>
</organism>
<gene>
    <name evidence="1" type="ORF">GUJ93_ZPchr0010g7203</name>
</gene>
<name>A0A8J6BGW0_ZIZPA</name>
<evidence type="ECO:0000313" key="1">
    <source>
        <dbReference type="EMBL" id="KAG8087822.1"/>
    </source>
</evidence>
<proteinExistence type="predicted"/>
<protein>
    <recommendedName>
        <fullName evidence="3">DC1 domain-containing protein</fullName>
    </recommendedName>
</protein>
<dbReference type="Proteomes" id="UP000729402">
    <property type="component" value="Unassembled WGS sequence"/>
</dbReference>
<keyword evidence="2" id="KW-1185">Reference proteome</keyword>
<dbReference type="PANTHER" id="PTHR47841:SF16">
    <property type="entry name" value="DC1 DOMAIN-CONTAINING PROTEIN"/>
    <property type="match status" value="1"/>
</dbReference>
<dbReference type="EMBL" id="JAAALK010000082">
    <property type="protein sequence ID" value="KAG8087822.1"/>
    <property type="molecule type" value="Genomic_DNA"/>
</dbReference>
<dbReference type="AlphaFoldDB" id="A0A8J6BGW0"/>
<reference evidence="1" key="1">
    <citation type="journal article" date="2021" name="bioRxiv">
        <title>Whole Genome Assembly and Annotation of Northern Wild Rice, Zizania palustris L., Supports a Whole Genome Duplication in the Zizania Genus.</title>
        <authorList>
            <person name="Haas M."/>
            <person name="Kono T."/>
            <person name="Macchietto M."/>
            <person name="Millas R."/>
            <person name="McGilp L."/>
            <person name="Shao M."/>
            <person name="Duquette J."/>
            <person name="Hirsch C.N."/>
            <person name="Kimball J."/>
        </authorList>
    </citation>
    <scope>NUCLEOTIDE SEQUENCE</scope>
    <source>
        <tissue evidence="1">Fresh leaf tissue</tissue>
    </source>
</reference>
<accession>A0A8J6BGW0</accession>
<comment type="caution">
    <text evidence="1">The sequence shown here is derived from an EMBL/GenBank/DDBJ whole genome shotgun (WGS) entry which is preliminary data.</text>
</comment>